<protein>
    <submittedName>
        <fullName evidence="1">Uncharacterized protein</fullName>
    </submittedName>
</protein>
<comment type="caution">
    <text evidence="1">The sequence shown here is derived from an EMBL/GenBank/DDBJ whole genome shotgun (WGS) entry which is preliminary data.</text>
</comment>
<evidence type="ECO:0000313" key="2">
    <source>
        <dbReference type="Proteomes" id="UP001232148"/>
    </source>
</evidence>
<accession>A0AAD9HVY4</accession>
<evidence type="ECO:0000313" key="1">
    <source>
        <dbReference type="EMBL" id="KAK2035004.1"/>
    </source>
</evidence>
<dbReference type="Proteomes" id="UP001232148">
    <property type="component" value="Unassembled WGS sequence"/>
</dbReference>
<dbReference type="EMBL" id="MU842811">
    <property type="protein sequence ID" value="KAK2035004.1"/>
    <property type="molecule type" value="Genomic_DNA"/>
</dbReference>
<dbReference type="AlphaFoldDB" id="A0AAD9HVY4"/>
<name>A0AAD9HVY4_9PEZI</name>
<organism evidence="1 2">
    <name type="scientific">Colletotrichum zoysiae</name>
    <dbReference type="NCBI Taxonomy" id="1216348"/>
    <lineage>
        <taxon>Eukaryota</taxon>
        <taxon>Fungi</taxon>
        <taxon>Dikarya</taxon>
        <taxon>Ascomycota</taxon>
        <taxon>Pezizomycotina</taxon>
        <taxon>Sordariomycetes</taxon>
        <taxon>Hypocreomycetidae</taxon>
        <taxon>Glomerellales</taxon>
        <taxon>Glomerellaceae</taxon>
        <taxon>Colletotrichum</taxon>
        <taxon>Colletotrichum graminicola species complex</taxon>
    </lineage>
</organism>
<gene>
    <name evidence="1" type="ORF">LX32DRAFT_309205</name>
</gene>
<reference evidence="1" key="1">
    <citation type="submission" date="2021-06" db="EMBL/GenBank/DDBJ databases">
        <title>Comparative genomics, transcriptomics and evolutionary studies reveal genomic signatures of adaptation to plant cell wall in hemibiotrophic fungi.</title>
        <authorList>
            <consortium name="DOE Joint Genome Institute"/>
            <person name="Baroncelli R."/>
            <person name="Diaz J.F."/>
            <person name="Benocci T."/>
            <person name="Peng M."/>
            <person name="Battaglia E."/>
            <person name="Haridas S."/>
            <person name="Andreopoulos W."/>
            <person name="Labutti K."/>
            <person name="Pangilinan J."/>
            <person name="Floch G.L."/>
            <person name="Makela M.R."/>
            <person name="Henrissat B."/>
            <person name="Grigoriev I.V."/>
            <person name="Crouch J.A."/>
            <person name="De Vries R.P."/>
            <person name="Sukno S.A."/>
            <person name="Thon M.R."/>
        </authorList>
    </citation>
    <scope>NUCLEOTIDE SEQUENCE</scope>
    <source>
        <strain evidence="1">MAFF235873</strain>
    </source>
</reference>
<keyword evidence="2" id="KW-1185">Reference proteome</keyword>
<sequence length="83" mass="9191">MGIENGVLASGRAVPVCSSPFRLPLSVSLGLWASAMDLATSDKLEEKRKARTGHAEKRRPEQRCGFVMEKRDPPDRQGNNRLI</sequence>
<proteinExistence type="predicted"/>